<dbReference type="PANTHER" id="PTHR10010">
    <property type="entry name" value="SOLUTE CARRIER FAMILY 34 SODIUM PHOSPHATE , MEMBER 2-RELATED"/>
    <property type="match status" value="1"/>
</dbReference>
<dbReference type="GO" id="GO:0005436">
    <property type="term" value="F:sodium:phosphate symporter activity"/>
    <property type="evidence" value="ECO:0007669"/>
    <property type="project" value="InterPro"/>
</dbReference>
<keyword evidence="8" id="KW-1185">Reference proteome</keyword>
<dbReference type="Pfam" id="PF02690">
    <property type="entry name" value="Na_Pi_cotrans"/>
    <property type="match status" value="2"/>
</dbReference>
<evidence type="ECO:0000313" key="7">
    <source>
        <dbReference type="EMBL" id="SMF36928.1"/>
    </source>
</evidence>
<feature type="transmembrane region" description="Helical" evidence="6">
    <location>
        <begin position="170"/>
        <end position="191"/>
    </location>
</feature>
<accession>A0A1Y6C4R3</accession>
<feature type="transmembrane region" description="Helical" evidence="6">
    <location>
        <begin position="100"/>
        <end position="124"/>
    </location>
</feature>
<evidence type="ECO:0000256" key="6">
    <source>
        <dbReference type="SAM" id="Phobius"/>
    </source>
</evidence>
<dbReference type="InterPro" id="IPR003841">
    <property type="entry name" value="Na/Pi_transpt"/>
</dbReference>
<dbReference type="PANTHER" id="PTHR10010:SF46">
    <property type="entry name" value="SODIUM-DEPENDENT PHOSPHATE TRANSPORT PROTEIN 2B"/>
    <property type="match status" value="1"/>
</dbReference>
<dbReference type="EMBL" id="FWZT01000011">
    <property type="protein sequence ID" value="SMF36928.1"/>
    <property type="molecule type" value="Genomic_DNA"/>
</dbReference>
<feature type="transmembrane region" description="Helical" evidence="6">
    <location>
        <begin position="245"/>
        <end position="274"/>
    </location>
</feature>
<sequence length="504" mass="55701">MNIHHFMNIAAGFGILLFSLRYFTSLIERGNRATLSRYMVQLAPSNFRALLLGIGFTVLVQASSVTIICAMSLVTAGLLSLNRGIMMTLGATIGTTIKGLVLFGSLGQVSACFVFFGTLASFYWRLSPKRVLADSSIIIGITIFGLSLVKNSLGALGEDMLLSHLQHQEGSFGVGGVLLGIGSGALLSVMLQSSSAILMTSLDMVHNGSMLSPSAVSLILGANIGTTSTALLLSLSSSQNGKRIALAHVIVKVIGVSMCVLFFKTFMTISHLGAQLVPGLESRGADLVSTSNTLFNVINAGVWWLFLPLLVRLLEKLIPHQKESISPIVSSELQKVLIKLPEHAFKELRKELYRNLQVIRDLRMKLRHGRRDWRESLNETFKSRQDIVKMTLNRLLKAHRYDKVVNAQAIRLLNLLAEIEICYEIVARFAKQMDEFEDLSNDRSLILVNQFQEECDAALERLHEQLQSSEYGDESVVQQEADPRFQELEKRVFSSVGFLKQIQG</sequence>
<feature type="transmembrane region" description="Helical" evidence="6">
    <location>
        <begin position="130"/>
        <end position="149"/>
    </location>
</feature>
<feature type="transmembrane region" description="Helical" evidence="6">
    <location>
        <begin position="49"/>
        <end position="79"/>
    </location>
</feature>
<dbReference type="RefSeq" id="WP_132320161.1">
    <property type="nucleotide sequence ID" value="NZ_FWZT01000011.1"/>
</dbReference>
<keyword evidence="4 6" id="KW-1133">Transmembrane helix</keyword>
<dbReference type="GO" id="GO:0044341">
    <property type="term" value="P:sodium-dependent phosphate transport"/>
    <property type="evidence" value="ECO:0007669"/>
    <property type="project" value="InterPro"/>
</dbReference>
<name>A0A1Y6C4R3_9BACT</name>
<comment type="subcellular location">
    <subcellularLocation>
        <location evidence="1">Cell membrane</location>
        <topology evidence="1">Multi-pass membrane protein</topology>
    </subcellularLocation>
</comment>
<feature type="transmembrane region" description="Helical" evidence="6">
    <location>
        <begin position="211"/>
        <end position="233"/>
    </location>
</feature>
<dbReference type="NCBIfam" id="NF037997">
    <property type="entry name" value="Na_Pi_symport"/>
    <property type="match status" value="1"/>
</dbReference>
<keyword evidence="3 6" id="KW-0812">Transmembrane</keyword>
<dbReference type="GO" id="GO:0005886">
    <property type="term" value="C:plasma membrane"/>
    <property type="evidence" value="ECO:0007669"/>
    <property type="project" value="UniProtKB-SubCell"/>
</dbReference>
<evidence type="ECO:0000256" key="3">
    <source>
        <dbReference type="ARBA" id="ARBA00022692"/>
    </source>
</evidence>
<dbReference type="Proteomes" id="UP000192907">
    <property type="component" value="Unassembled WGS sequence"/>
</dbReference>
<keyword evidence="2" id="KW-1003">Cell membrane</keyword>
<evidence type="ECO:0000256" key="5">
    <source>
        <dbReference type="ARBA" id="ARBA00023136"/>
    </source>
</evidence>
<evidence type="ECO:0000256" key="4">
    <source>
        <dbReference type="ARBA" id="ARBA00022989"/>
    </source>
</evidence>
<evidence type="ECO:0000256" key="1">
    <source>
        <dbReference type="ARBA" id="ARBA00004651"/>
    </source>
</evidence>
<gene>
    <name evidence="7" type="ORF">SAMN06296036_11166</name>
</gene>
<dbReference type="STRING" id="1513793.SAMN06296036_11166"/>
<dbReference type="OrthoDB" id="9763003at2"/>
<dbReference type="AlphaFoldDB" id="A0A1Y6C4R3"/>
<evidence type="ECO:0000256" key="2">
    <source>
        <dbReference type="ARBA" id="ARBA00022475"/>
    </source>
</evidence>
<keyword evidence="5 6" id="KW-0472">Membrane</keyword>
<organism evidence="7 8">
    <name type="scientific">Pseudobacteriovorax antillogorgiicola</name>
    <dbReference type="NCBI Taxonomy" id="1513793"/>
    <lineage>
        <taxon>Bacteria</taxon>
        <taxon>Pseudomonadati</taxon>
        <taxon>Bdellovibrionota</taxon>
        <taxon>Oligoflexia</taxon>
        <taxon>Oligoflexales</taxon>
        <taxon>Pseudobacteriovoracaceae</taxon>
        <taxon>Pseudobacteriovorax</taxon>
    </lineage>
</organism>
<protein>
    <submittedName>
        <fullName evidence="7">Na/Pi-cotransporter</fullName>
    </submittedName>
</protein>
<proteinExistence type="predicted"/>
<reference evidence="8" key="1">
    <citation type="submission" date="2017-04" db="EMBL/GenBank/DDBJ databases">
        <authorList>
            <person name="Varghese N."/>
            <person name="Submissions S."/>
        </authorList>
    </citation>
    <scope>NUCLEOTIDE SEQUENCE [LARGE SCALE GENOMIC DNA]</scope>
    <source>
        <strain evidence="8">RKEM611</strain>
    </source>
</reference>
<evidence type="ECO:0000313" key="8">
    <source>
        <dbReference type="Proteomes" id="UP000192907"/>
    </source>
</evidence>